<dbReference type="InterPro" id="IPR014942">
    <property type="entry name" value="AbiEii"/>
</dbReference>
<accession>A0ABT9NC39</accession>
<evidence type="ECO:0000313" key="2">
    <source>
        <dbReference type="Proteomes" id="UP001235966"/>
    </source>
</evidence>
<name>A0ABT9NC39_9ACTO</name>
<protein>
    <recommendedName>
        <fullName evidence="3">Nucleotidyl transferase AbiEii toxin, Type IV TA system</fullName>
    </recommendedName>
</protein>
<comment type="caution">
    <text evidence="1">The sequence shown here is derived from an EMBL/GenBank/DDBJ whole genome shotgun (WGS) entry which is preliminary data.</text>
</comment>
<dbReference type="Pfam" id="PF08843">
    <property type="entry name" value="AbiEii"/>
    <property type="match status" value="1"/>
</dbReference>
<sequence>MSQFGFALAGSGAIREHGLIHRPTEDIDLFTIVEYKEQFGDAVGTLRSALANAGFHTDIARESQTFCRLVATDPQGTQATVDLGIDWRSEPPTQLNVGPVLNEADAVANKVTALFSRGEARDYLDVDSILESGAYTGLELLKLARAAAPGFDRRMFGYRLLAVGNVPSEAVAPYGVSAEEFSQVQRRLKRWGQGLLGC</sequence>
<dbReference type="Proteomes" id="UP001235966">
    <property type="component" value="Unassembled WGS sequence"/>
</dbReference>
<evidence type="ECO:0000313" key="1">
    <source>
        <dbReference type="EMBL" id="MDP9801060.1"/>
    </source>
</evidence>
<evidence type="ECO:0008006" key="3">
    <source>
        <dbReference type="Google" id="ProtNLM"/>
    </source>
</evidence>
<dbReference type="EMBL" id="JAUSQW010000001">
    <property type="protein sequence ID" value="MDP9801060.1"/>
    <property type="molecule type" value="Genomic_DNA"/>
</dbReference>
<keyword evidence="2" id="KW-1185">Reference proteome</keyword>
<dbReference type="RefSeq" id="WP_278058716.1">
    <property type="nucleotide sequence ID" value="NZ_CP121247.1"/>
</dbReference>
<organism evidence="1 2">
    <name type="scientific">Arcanobacterium wilhelmae</name>
    <dbReference type="NCBI Taxonomy" id="1803177"/>
    <lineage>
        <taxon>Bacteria</taxon>
        <taxon>Bacillati</taxon>
        <taxon>Actinomycetota</taxon>
        <taxon>Actinomycetes</taxon>
        <taxon>Actinomycetales</taxon>
        <taxon>Actinomycetaceae</taxon>
        <taxon>Arcanobacterium</taxon>
    </lineage>
</organism>
<gene>
    <name evidence="1" type="ORF">J2S49_001136</name>
</gene>
<proteinExistence type="predicted"/>
<reference evidence="1 2" key="1">
    <citation type="submission" date="2023-07" db="EMBL/GenBank/DDBJ databases">
        <title>Sequencing the genomes of 1000 actinobacteria strains.</title>
        <authorList>
            <person name="Klenk H.-P."/>
        </authorList>
    </citation>
    <scope>NUCLEOTIDE SEQUENCE [LARGE SCALE GENOMIC DNA]</scope>
    <source>
        <strain evidence="1 2">DSM 102162</strain>
    </source>
</reference>